<dbReference type="PANTHER" id="PTHR38477">
    <property type="entry name" value="HYPOTHETICAL EXPORTED PROTEIN"/>
    <property type="match status" value="1"/>
</dbReference>
<name>A0A844ZVA4_9SPHN</name>
<comment type="caution">
    <text evidence="2">The sequence shown here is derived from an EMBL/GenBank/DDBJ whole genome shotgun (WGS) entry which is preliminary data.</text>
</comment>
<sequence length="258" mass="27501">MNRRQLLTRSLAGTLAAGAALAAPARVFAQAAPSARDRRLLDIARQQVDRVGASLWHRDVVGIADFGLHSSLPRFHFVDLLGGRVNSALVAHGSGSDPEHDGWINGFSNLHDSWATSRGAYISWEWYVGRFGTSVRLGGLDADNSNAFDRAIVLHPASYVTPEHVAQWGRCGRSNGCPAFGPVEFQEALVRLSGGRLIFADALGIGEGGENVAMPWQAPVDFAGVAAANRSRYAAADDPQGDELARIYAAANPTLATD</sequence>
<organism evidence="2 3">
    <name type="scientific">Aurantiacibacter arachoides</name>
    <dbReference type="NCBI Taxonomy" id="1850444"/>
    <lineage>
        <taxon>Bacteria</taxon>
        <taxon>Pseudomonadati</taxon>
        <taxon>Pseudomonadota</taxon>
        <taxon>Alphaproteobacteria</taxon>
        <taxon>Sphingomonadales</taxon>
        <taxon>Erythrobacteraceae</taxon>
        <taxon>Aurantiacibacter</taxon>
    </lineage>
</organism>
<dbReference type="Proteomes" id="UP000460626">
    <property type="component" value="Unassembled WGS sequence"/>
</dbReference>
<dbReference type="PANTHER" id="PTHR38477:SF1">
    <property type="entry name" value="MUREIN L,D-TRANSPEPTIDASE CATALYTIC DOMAIN FAMILY PROTEIN"/>
    <property type="match status" value="1"/>
</dbReference>
<dbReference type="InterPro" id="IPR032676">
    <property type="entry name" value="YkuD_2"/>
</dbReference>
<dbReference type="AlphaFoldDB" id="A0A844ZVA4"/>
<evidence type="ECO:0000313" key="3">
    <source>
        <dbReference type="Proteomes" id="UP000460626"/>
    </source>
</evidence>
<dbReference type="PROSITE" id="PS51318">
    <property type="entry name" value="TAT"/>
    <property type="match status" value="1"/>
</dbReference>
<feature type="signal peptide" evidence="1">
    <location>
        <begin position="1"/>
        <end position="22"/>
    </location>
</feature>
<dbReference type="InterPro" id="IPR006311">
    <property type="entry name" value="TAT_signal"/>
</dbReference>
<gene>
    <name evidence="2" type="ORF">GRI62_01290</name>
</gene>
<evidence type="ECO:0000313" key="2">
    <source>
        <dbReference type="EMBL" id="MXO92241.1"/>
    </source>
</evidence>
<dbReference type="OrthoDB" id="9815195at2"/>
<protein>
    <submittedName>
        <fullName evidence="2">Twin-arginine translocation pathway signal</fullName>
    </submittedName>
</protein>
<feature type="chain" id="PRO_5032937911" evidence="1">
    <location>
        <begin position="23"/>
        <end position="258"/>
    </location>
</feature>
<dbReference type="Pfam" id="PF13645">
    <property type="entry name" value="YkuD_2"/>
    <property type="match status" value="1"/>
</dbReference>
<dbReference type="EMBL" id="WTYH01000001">
    <property type="protein sequence ID" value="MXO92241.1"/>
    <property type="molecule type" value="Genomic_DNA"/>
</dbReference>
<proteinExistence type="predicted"/>
<accession>A0A844ZVA4</accession>
<dbReference type="RefSeq" id="WP_131451631.1">
    <property type="nucleotide sequence ID" value="NZ_BMJK01000001.1"/>
</dbReference>
<keyword evidence="1" id="KW-0732">Signal</keyword>
<reference evidence="2 3" key="1">
    <citation type="submission" date="2019-12" db="EMBL/GenBank/DDBJ databases">
        <title>Genomic-based taxomic classification of the family Erythrobacteraceae.</title>
        <authorList>
            <person name="Xu L."/>
        </authorList>
    </citation>
    <scope>NUCLEOTIDE SEQUENCE [LARGE SCALE GENOMIC DNA]</scope>
    <source>
        <strain evidence="2 3">RC4-10-4</strain>
    </source>
</reference>
<keyword evidence="3" id="KW-1185">Reference proteome</keyword>
<evidence type="ECO:0000256" key="1">
    <source>
        <dbReference type="SAM" id="SignalP"/>
    </source>
</evidence>